<reference evidence="3" key="1">
    <citation type="submission" date="2025-08" db="UniProtKB">
        <authorList>
            <consortium name="Ensembl"/>
        </authorList>
    </citation>
    <scope>IDENTIFICATION</scope>
</reference>
<dbReference type="InterPro" id="IPR013783">
    <property type="entry name" value="Ig-like_fold"/>
</dbReference>
<dbReference type="Proteomes" id="UP000694523">
    <property type="component" value="Unplaced"/>
</dbReference>
<dbReference type="Pfam" id="PF07686">
    <property type="entry name" value="V-set"/>
    <property type="match status" value="1"/>
</dbReference>
<dbReference type="InterPro" id="IPR036179">
    <property type="entry name" value="Ig-like_dom_sf"/>
</dbReference>
<dbReference type="PANTHER" id="PTHR46942:SF1">
    <property type="entry name" value="SIALIC ACID-BINDING IG-LIKE LECTIN 15"/>
    <property type="match status" value="1"/>
</dbReference>
<accession>A0A8C6SGX9</accession>
<dbReference type="InterPro" id="IPR042836">
    <property type="entry name" value="SIG15"/>
</dbReference>
<dbReference type="GO" id="GO:2001204">
    <property type="term" value="P:regulation of osteoclast development"/>
    <property type="evidence" value="ECO:0007669"/>
    <property type="project" value="TreeGrafter"/>
</dbReference>
<dbReference type="InterPro" id="IPR013106">
    <property type="entry name" value="Ig_V-set"/>
</dbReference>
<dbReference type="GO" id="GO:0005886">
    <property type="term" value="C:plasma membrane"/>
    <property type="evidence" value="ECO:0007669"/>
    <property type="project" value="TreeGrafter"/>
</dbReference>
<dbReference type="PROSITE" id="PS50835">
    <property type="entry name" value="IG_LIKE"/>
    <property type="match status" value="1"/>
</dbReference>
<dbReference type="GO" id="GO:0045124">
    <property type="term" value="P:regulation of bone resorption"/>
    <property type="evidence" value="ECO:0007669"/>
    <property type="project" value="TreeGrafter"/>
</dbReference>
<dbReference type="Ensembl" id="ENSNMLT00000006456.1">
    <property type="protein sequence ID" value="ENSNMLP00000005617.1"/>
    <property type="gene ID" value="ENSNMLG00000004146.1"/>
</dbReference>
<dbReference type="InterPro" id="IPR007110">
    <property type="entry name" value="Ig-like_dom"/>
</dbReference>
<dbReference type="Gene3D" id="2.60.40.10">
    <property type="entry name" value="Immunoglobulins"/>
    <property type="match status" value="2"/>
</dbReference>
<evidence type="ECO:0000313" key="4">
    <source>
        <dbReference type="Proteomes" id="UP000694523"/>
    </source>
</evidence>
<dbReference type="PANTHER" id="PTHR46942">
    <property type="entry name" value="SIALIC ACID-BINDING IG-LIKE LECTIN 15"/>
    <property type="match status" value="1"/>
</dbReference>
<feature type="domain" description="Ig-like" evidence="2">
    <location>
        <begin position="119"/>
        <end position="210"/>
    </location>
</feature>
<keyword evidence="4" id="KW-1185">Reference proteome</keyword>
<protein>
    <recommendedName>
        <fullName evidence="2">Ig-like domain-containing protein</fullName>
    </recommendedName>
</protein>
<feature type="region of interest" description="Disordered" evidence="1">
    <location>
        <begin position="156"/>
        <end position="175"/>
    </location>
</feature>
<organism evidence="3 4">
    <name type="scientific">Neogobius melanostomus</name>
    <name type="common">round goby</name>
    <dbReference type="NCBI Taxonomy" id="47308"/>
    <lineage>
        <taxon>Eukaryota</taxon>
        <taxon>Metazoa</taxon>
        <taxon>Chordata</taxon>
        <taxon>Craniata</taxon>
        <taxon>Vertebrata</taxon>
        <taxon>Euteleostomi</taxon>
        <taxon>Actinopterygii</taxon>
        <taxon>Neopterygii</taxon>
        <taxon>Teleostei</taxon>
        <taxon>Neoteleostei</taxon>
        <taxon>Acanthomorphata</taxon>
        <taxon>Gobiaria</taxon>
        <taxon>Gobiiformes</taxon>
        <taxon>Gobioidei</taxon>
        <taxon>Gobiidae</taxon>
        <taxon>Benthophilinae</taxon>
        <taxon>Neogobiini</taxon>
        <taxon>Neogobius</taxon>
    </lineage>
</organism>
<reference evidence="3" key="2">
    <citation type="submission" date="2025-09" db="UniProtKB">
        <authorList>
            <consortium name="Ensembl"/>
        </authorList>
    </citation>
    <scope>IDENTIFICATION</scope>
</reference>
<sequence>MALHPRILKGVCVFAALAGDDGWPLVVQPEVRAIEGRGHGPDSTLVFRCVSQGAPEGCEADLHQDQRYRLEGNPREHDLSLRINSATLLDSGRYYCHLQIQGKDHSEKMGTRVRVEAPPKILSVALEGGADGGFSAVCRVEGSPLPDVQWLEAGVGGRGSEGAWPRDSEGASPSAASPFHAVARLQDAQPQTHYTCAATNPLGRDQATLYFLRPLCTAAKLEPLTLLLSVTLGSKLAALLGAGLWMARRGSLQRLLWCGGE</sequence>
<evidence type="ECO:0000256" key="1">
    <source>
        <dbReference type="SAM" id="MobiDB-lite"/>
    </source>
</evidence>
<dbReference type="SUPFAM" id="SSF48726">
    <property type="entry name" value="Immunoglobulin"/>
    <property type="match status" value="2"/>
</dbReference>
<name>A0A8C6SGX9_9GOBI</name>
<evidence type="ECO:0000259" key="2">
    <source>
        <dbReference type="PROSITE" id="PS50835"/>
    </source>
</evidence>
<dbReference type="GO" id="GO:0032956">
    <property type="term" value="P:regulation of actin cytoskeleton organization"/>
    <property type="evidence" value="ECO:0007669"/>
    <property type="project" value="TreeGrafter"/>
</dbReference>
<proteinExistence type="predicted"/>
<dbReference type="AlphaFoldDB" id="A0A8C6SGX9"/>
<evidence type="ECO:0000313" key="3">
    <source>
        <dbReference type="Ensembl" id="ENSNMLP00000005617.1"/>
    </source>
</evidence>